<comment type="caution">
    <text evidence="4">The sequence shown here is derived from an EMBL/GenBank/DDBJ whole genome shotgun (WGS) entry which is preliminary data.</text>
</comment>
<evidence type="ECO:0000313" key="4">
    <source>
        <dbReference type="EMBL" id="MCZ0961834.1"/>
    </source>
</evidence>
<dbReference type="InterPro" id="IPR039374">
    <property type="entry name" value="SIP_fam"/>
</dbReference>
<dbReference type="PROSITE" id="PS51384">
    <property type="entry name" value="FAD_FR"/>
    <property type="match status" value="1"/>
</dbReference>
<name>A0ABT4J3X4_9RHOB</name>
<proteinExistence type="inferred from homology"/>
<organism evidence="4 5">
    <name type="scientific">Paracoccus benzoatiresistens</name>
    <dbReference type="NCBI Taxonomy" id="2997341"/>
    <lineage>
        <taxon>Bacteria</taxon>
        <taxon>Pseudomonadati</taxon>
        <taxon>Pseudomonadota</taxon>
        <taxon>Alphaproteobacteria</taxon>
        <taxon>Rhodobacterales</taxon>
        <taxon>Paracoccaceae</taxon>
        <taxon>Paracoccus</taxon>
    </lineage>
</organism>
<dbReference type="SUPFAM" id="SSF63380">
    <property type="entry name" value="Riboflavin synthase domain-like"/>
    <property type="match status" value="1"/>
</dbReference>
<dbReference type="Gene3D" id="3.40.50.80">
    <property type="entry name" value="Nucleotide-binding domain of ferredoxin-NADP reductase (FNR) module"/>
    <property type="match status" value="1"/>
</dbReference>
<dbReference type="InterPro" id="IPR007037">
    <property type="entry name" value="SIP_rossman_dom"/>
</dbReference>
<dbReference type="InterPro" id="IPR013113">
    <property type="entry name" value="SIP_FAD-bd"/>
</dbReference>
<dbReference type="Pfam" id="PF04954">
    <property type="entry name" value="SIP"/>
    <property type="match status" value="1"/>
</dbReference>
<evidence type="ECO:0000259" key="3">
    <source>
        <dbReference type="PROSITE" id="PS51384"/>
    </source>
</evidence>
<feature type="compositionally biased region" description="Basic residues" evidence="2">
    <location>
        <begin position="390"/>
        <end position="399"/>
    </location>
</feature>
<dbReference type="PANTHER" id="PTHR30157">
    <property type="entry name" value="FERRIC REDUCTASE, NADPH-DEPENDENT"/>
    <property type="match status" value="1"/>
</dbReference>
<feature type="domain" description="FAD-binding FR-type" evidence="3">
    <location>
        <begin position="100"/>
        <end position="228"/>
    </location>
</feature>
<feature type="region of interest" description="Disordered" evidence="2">
    <location>
        <begin position="375"/>
        <end position="414"/>
    </location>
</feature>
<gene>
    <name evidence="4" type="ORF">OU682_09410</name>
</gene>
<dbReference type="InterPro" id="IPR017927">
    <property type="entry name" value="FAD-bd_FR_type"/>
</dbReference>
<dbReference type="EMBL" id="JAPTYD010000009">
    <property type="protein sequence ID" value="MCZ0961834.1"/>
    <property type="molecule type" value="Genomic_DNA"/>
</dbReference>
<reference evidence="4" key="1">
    <citation type="submission" date="2022-12" db="EMBL/GenBank/DDBJ databases">
        <title>Paracoccus sp. EF6 isolated from a lake water.</title>
        <authorList>
            <person name="Liu H."/>
        </authorList>
    </citation>
    <scope>NUCLEOTIDE SEQUENCE</scope>
    <source>
        <strain evidence="4">EF6</strain>
    </source>
</reference>
<dbReference type="InterPro" id="IPR039261">
    <property type="entry name" value="FNR_nucleotide-bd"/>
</dbReference>
<dbReference type="CDD" id="cd06193">
    <property type="entry name" value="siderophore_interacting"/>
    <property type="match status" value="1"/>
</dbReference>
<feature type="region of interest" description="Disordered" evidence="2">
    <location>
        <begin position="351"/>
        <end position="370"/>
    </location>
</feature>
<dbReference type="Pfam" id="PF08021">
    <property type="entry name" value="FAD_binding_9"/>
    <property type="match status" value="1"/>
</dbReference>
<keyword evidence="5" id="KW-1185">Reference proteome</keyword>
<dbReference type="Proteomes" id="UP001149822">
    <property type="component" value="Unassembled WGS sequence"/>
</dbReference>
<sequence length="414" mass="45796">MLHAKTRLTYPRGAAAMFRFAADHPEYITGTEAGPWRMQIPLGSFEARRDGEALLVEATGVNPIGLSYMKLIFVDHIREYLAEDVDLHWEGDGQSHGVPPFFREVRVTASRRLTPTMQRVTFAVPDLEDLPLDELHVRLLLPPEDRPANLPPVWPMLTASGALSFPAGSDTLLVRVYTIRHLDVARGEVDIDFVLHPTAERSAGGWAATCRPGDVAGLLGPGGGAIPQAPRVLLLGDETALPAIARMLDAASSGTICEAIIEVDGPEDEQDLAGPVEWLHRRGAAPGTKRLLIEALARRQPSDDLYVWAGCEFDAFRDIRRHVRSVWKMPRDRHMVAAYWRAAWPARWRKNRTTVRPPEPGGRLSLTPTLLGYGSSPAIAASGLPERAGRRQGRRRRHNPPAAPRSRRQDQDPC</sequence>
<accession>A0ABT4J3X4</accession>
<dbReference type="Gene3D" id="2.40.30.10">
    <property type="entry name" value="Translation factors"/>
    <property type="match status" value="1"/>
</dbReference>
<evidence type="ECO:0000256" key="2">
    <source>
        <dbReference type="SAM" id="MobiDB-lite"/>
    </source>
</evidence>
<evidence type="ECO:0000256" key="1">
    <source>
        <dbReference type="ARBA" id="ARBA00035644"/>
    </source>
</evidence>
<dbReference type="PANTHER" id="PTHR30157:SF0">
    <property type="entry name" value="NADPH-DEPENDENT FERRIC-CHELATE REDUCTASE"/>
    <property type="match status" value="1"/>
</dbReference>
<protein>
    <submittedName>
        <fullName evidence="4">Siderophore-interacting protein</fullName>
    </submittedName>
</protein>
<comment type="similarity">
    <text evidence="1">Belongs to the SIP oxidoreductase family.</text>
</comment>
<evidence type="ECO:0000313" key="5">
    <source>
        <dbReference type="Proteomes" id="UP001149822"/>
    </source>
</evidence>
<dbReference type="InterPro" id="IPR017938">
    <property type="entry name" value="Riboflavin_synthase-like_b-brl"/>
</dbReference>